<dbReference type="EMBL" id="JAUEII010000052">
    <property type="protein sequence ID" value="MDN0050834.1"/>
    <property type="molecule type" value="Genomic_DNA"/>
</dbReference>
<organism evidence="8 9">
    <name type="scientific">Bacteroides gallinaceum</name>
    <dbReference type="NCBI Taxonomy" id="1462571"/>
    <lineage>
        <taxon>Bacteria</taxon>
        <taxon>Pseudomonadati</taxon>
        <taxon>Bacteroidota</taxon>
        <taxon>Bacteroidia</taxon>
        <taxon>Bacteroidales</taxon>
        <taxon>Bacteroidaceae</taxon>
        <taxon>Bacteroides</taxon>
    </lineage>
</organism>
<keyword evidence="2 6" id="KW-0732">Signal</keyword>
<reference evidence="8" key="1">
    <citation type="submission" date="2023-06" db="EMBL/GenBank/DDBJ databases">
        <authorList>
            <person name="Zeman M."/>
            <person name="Kubasova T."/>
            <person name="Jahodarova E."/>
            <person name="Nykrynova M."/>
            <person name="Rychlik I."/>
        </authorList>
    </citation>
    <scope>NUCLEOTIDE SEQUENCE</scope>
    <source>
        <strain evidence="8">84_SSukc20</strain>
    </source>
</reference>
<accession>A0ABT7X9U7</accession>
<feature type="active site" description="Nucleophile" evidence="5">
    <location>
        <position position="386"/>
    </location>
</feature>
<dbReference type="InterPro" id="IPR000805">
    <property type="entry name" value="Glyco_hydro_26"/>
</dbReference>
<feature type="chain" id="PRO_5046548787" evidence="6">
    <location>
        <begin position="21"/>
        <end position="448"/>
    </location>
</feature>
<keyword evidence="9" id="KW-1185">Reference proteome</keyword>
<keyword evidence="4 5" id="KW-0326">Glycosidase</keyword>
<dbReference type="Pfam" id="PF02156">
    <property type="entry name" value="Glyco_hydro_26"/>
    <property type="match status" value="1"/>
</dbReference>
<dbReference type="InterPro" id="IPR022790">
    <property type="entry name" value="GH26_dom"/>
</dbReference>
<dbReference type="InterPro" id="IPR032812">
    <property type="entry name" value="SbsA_Ig"/>
</dbReference>
<evidence type="ECO:0000256" key="5">
    <source>
        <dbReference type="PROSITE-ProRule" id="PRU01100"/>
    </source>
</evidence>
<comment type="caution">
    <text evidence="8">The sequence shown here is derived from an EMBL/GenBank/DDBJ whole genome shotgun (WGS) entry which is preliminary data.</text>
</comment>
<keyword evidence="3 5" id="KW-0378">Hydrolase</keyword>
<feature type="active site" description="Proton donor" evidence="5">
    <location>
        <position position="297"/>
    </location>
</feature>
<dbReference type="GO" id="GO:0016787">
    <property type="term" value="F:hydrolase activity"/>
    <property type="evidence" value="ECO:0007669"/>
    <property type="project" value="UniProtKB-KW"/>
</dbReference>
<evidence type="ECO:0000259" key="7">
    <source>
        <dbReference type="PROSITE" id="PS51764"/>
    </source>
</evidence>
<evidence type="ECO:0000256" key="6">
    <source>
        <dbReference type="SAM" id="SignalP"/>
    </source>
</evidence>
<dbReference type="Pfam" id="PF13205">
    <property type="entry name" value="Big_5"/>
    <property type="match status" value="1"/>
</dbReference>
<dbReference type="RefSeq" id="WP_301935099.1">
    <property type="nucleotide sequence ID" value="NZ_JAUEII010000052.1"/>
</dbReference>
<comment type="similarity">
    <text evidence="1 5">Belongs to the glycosyl hydrolase 26 family.</text>
</comment>
<dbReference type="SUPFAM" id="SSF51445">
    <property type="entry name" value="(Trans)glycosidases"/>
    <property type="match status" value="1"/>
</dbReference>
<evidence type="ECO:0000313" key="9">
    <source>
        <dbReference type="Proteomes" id="UP001167871"/>
    </source>
</evidence>
<dbReference type="InterPro" id="IPR017853">
    <property type="entry name" value="GH"/>
</dbReference>
<evidence type="ECO:0000256" key="2">
    <source>
        <dbReference type="ARBA" id="ARBA00022729"/>
    </source>
</evidence>
<evidence type="ECO:0000256" key="1">
    <source>
        <dbReference type="ARBA" id="ARBA00007754"/>
    </source>
</evidence>
<proteinExistence type="inferred from homology"/>
<dbReference type="PANTHER" id="PTHR40079:SF4">
    <property type="entry name" value="GH26 DOMAIN-CONTAINING PROTEIN-RELATED"/>
    <property type="match status" value="1"/>
</dbReference>
<feature type="signal peptide" evidence="6">
    <location>
        <begin position="1"/>
        <end position="20"/>
    </location>
</feature>
<feature type="domain" description="GH26" evidence="7">
    <location>
        <begin position="145"/>
        <end position="445"/>
    </location>
</feature>
<evidence type="ECO:0000256" key="4">
    <source>
        <dbReference type="ARBA" id="ARBA00023295"/>
    </source>
</evidence>
<dbReference type="PRINTS" id="PR00739">
    <property type="entry name" value="GLHYDRLASE26"/>
</dbReference>
<dbReference type="PROSITE" id="PS51257">
    <property type="entry name" value="PROKAR_LIPOPROTEIN"/>
    <property type="match status" value="1"/>
</dbReference>
<dbReference type="PROSITE" id="PS51764">
    <property type="entry name" value="GH26"/>
    <property type="match status" value="1"/>
</dbReference>
<dbReference type="Gene3D" id="3.20.20.80">
    <property type="entry name" value="Glycosidases"/>
    <property type="match status" value="1"/>
</dbReference>
<name>A0ABT7X9U7_9BACE</name>
<evidence type="ECO:0000256" key="3">
    <source>
        <dbReference type="ARBA" id="ARBA00022801"/>
    </source>
</evidence>
<reference evidence="8" key="2">
    <citation type="submission" date="2024-05" db="EMBL/GenBank/DDBJ databases">
        <title>Identification and characterization of horizontal gene transfer across gut microbiota members of farm animals based on homology search.</title>
        <authorList>
            <person name="Schwarzerova J."/>
            <person name="Nykrynova M."/>
            <person name="Jureckova K."/>
            <person name="Cejkova D."/>
            <person name="Rychlik I."/>
        </authorList>
    </citation>
    <scope>NUCLEOTIDE SEQUENCE</scope>
    <source>
        <strain evidence="8">84_SSukc20</strain>
    </source>
</reference>
<dbReference type="PANTHER" id="PTHR40079">
    <property type="entry name" value="MANNAN ENDO-1,4-BETA-MANNOSIDASE E-RELATED"/>
    <property type="match status" value="1"/>
</dbReference>
<gene>
    <name evidence="8" type="ORF">QVO10_15870</name>
</gene>
<sequence length="448" mass="50693">MKLKNIIGFLLLSMAFVTVACDDDVEYTITEVDAPVLVSTTPENGSTNVSSGDVTISITYDKNVFFASSYADQLIFTGGTVTSADVIGTSPTLTVNVNVPERGTQCTLTIPEGLVTGPNQMPAPEVSVTFTTTGLDQNPVYTLTAEAQRVYDFLQENFETRTISATMANVAWNTENAEQVYQWTGQYPAMNCFDYIHLASSPANWIDYGDITPVQQWWDNGGLVLAMWHWNVPRNEGDTDPNNYTFNLSETTFDIDNAFTEGTWEYNTVHADLEKIAGYLRLLHDANIPVIWRPLHEAAGGWFWWGKNADSFKKLWVEMFNYFEAQGLNNLIWVWTSETNDTDWYPGDEYVDIIGRDLYGNDAADCASQYQTLINDFGNKMITLSECGYSEYTDSTVGLLSEQWNAGARWLWFMPWYDSDNSTTPHADQTWWEDAMSQDYVIKRGEFR</sequence>
<evidence type="ECO:0000313" key="8">
    <source>
        <dbReference type="EMBL" id="MDN0050834.1"/>
    </source>
</evidence>
<dbReference type="Proteomes" id="UP001167871">
    <property type="component" value="Unassembled WGS sequence"/>
</dbReference>
<protein>
    <submittedName>
        <fullName evidence="8">Glycosyl hydrolase</fullName>
    </submittedName>
</protein>